<organism evidence="1 2">
    <name type="scientific">Paraburkholderia rhynchosiae</name>
    <dbReference type="NCBI Taxonomy" id="487049"/>
    <lineage>
        <taxon>Bacteria</taxon>
        <taxon>Pseudomonadati</taxon>
        <taxon>Pseudomonadota</taxon>
        <taxon>Betaproteobacteria</taxon>
        <taxon>Burkholderiales</taxon>
        <taxon>Burkholderiaceae</taxon>
        <taxon>Paraburkholderia</taxon>
    </lineage>
</organism>
<sequence>MDGFPKEQAGTTDLSLQKPFEVFDWRWQISFRYPQRQQHYELIYCRTWFLRFEHVERENLISLLALVFLLIVGLLLLQIVAVNVFGALSPQVHKTEDNVSNECDYSGDEGKERWGGPSRTL</sequence>
<gene>
    <name evidence="1" type="ORF">PQR01_38760</name>
</gene>
<comment type="caution">
    <text evidence="1">The sequence shown here is derived from an EMBL/GenBank/DDBJ whole genome shotgun (WGS) entry which is preliminary data.</text>
</comment>
<dbReference type="EMBL" id="JAQQDW010000173">
    <property type="protein sequence ID" value="MFM0109167.1"/>
    <property type="molecule type" value="Genomic_DNA"/>
</dbReference>
<evidence type="ECO:0000313" key="1">
    <source>
        <dbReference type="EMBL" id="MFM0109167.1"/>
    </source>
</evidence>
<accession>A0ACC7NNM7</accession>
<name>A0ACC7NNM7_9BURK</name>
<evidence type="ECO:0000313" key="2">
    <source>
        <dbReference type="Proteomes" id="UP001629235"/>
    </source>
</evidence>
<dbReference type="Proteomes" id="UP001629235">
    <property type="component" value="Unassembled WGS sequence"/>
</dbReference>
<keyword evidence="2" id="KW-1185">Reference proteome</keyword>
<protein>
    <submittedName>
        <fullName evidence="1">Uncharacterized protein</fullName>
    </submittedName>
</protein>
<reference evidence="1 2" key="1">
    <citation type="journal article" date="2024" name="Chem. Sci.">
        <title>Discovery of megapolipeptins by genome mining of a Burkholderiales bacteria collection.</title>
        <authorList>
            <person name="Paulo B.S."/>
            <person name="Recchia M.J.J."/>
            <person name="Lee S."/>
            <person name="Fergusson C.H."/>
            <person name="Romanowski S.B."/>
            <person name="Hernandez A."/>
            <person name="Krull N."/>
            <person name="Liu D.Y."/>
            <person name="Cavanagh H."/>
            <person name="Bos A."/>
            <person name="Gray C.A."/>
            <person name="Murphy B.T."/>
            <person name="Linington R.G."/>
            <person name="Eustaquio A.S."/>
        </authorList>
    </citation>
    <scope>NUCLEOTIDE SEQUENCE [LARGE SCALE GENOMIC DNA]</scope>
    <source>
        <strain evidence="1 2">RL18-126-BIB-B</strain>
    </source>
</reference>
<proteinExistence type="predicted"/>